<name>A0AAV2RA01_MEGNR</name>
<feature type="non-terminal residue" evidence="1">
    <location>
        <position position="1"/>
    </location>
</feature>
<gene>
    <name evidence="1" type="ORF">MNOR_LOCUS21878</name>
</gene>
<accession>A0AAV2RA01</accession>
<comment type="caution">
    <text evidence="1">The sequence shown here is derived from an EMBL/GenBank/DDBJ whole genome shotgun (WGS) entry which is preliminary data.</text>
</comment>
<dbReference type="Proteomes" id="UP001497623">
    <property type="component" value="Unassembled WGS sequence"/>
</dbReference>
<sequence>FPEKEADSVTAYYVGTSTDKSLRINDHTRTETNTWTVTNDGGSTTLTCYYPTEESDAEVPCFVIGGLNGVVISEPLTMCLDVVNQLAAGDKVTVCGNEFTPEPFPAEGPQLTQVSLNYETKKLEVKAKLENDVNKMDIVLYSEAGQIISVKQDKDSILDLGNYNPDFKKYNILVVGLKDTEVKESQLALFQDFIVVAHDLSSGSGILEVQWKKKDENKYSLTRSELDSGDGGSFKQTTVNCPGNNGIFCYGYFVELMTGDYHVTFKPQDIGADNIIISKKAHIETKKKDNIIINAVNIKWNVQDEAVVILCFYHSEDTSFDEHEYEVIIINDEGHWKRVDMFSPEKGLILCSKEITLPSEQFKRHSVLTGVAVKRHPDGFDVMESGHVQFELS</sequence>
<protein>
    <submittedName>
        <fullName evidence="1">Uncharacterized protein</fullName>
    </submittedName>
</protein>
<proteinExistence type="predicted"/>
<evidence type="ECO:0000313" key="2">
    <source>
        <dbReference type="Proteomes" id="UP001497623"/>
    </source>
</evidence>
<dbReference type="AlphaFoldDB" id="A0AAV2RA01"/>
<keyword evidence="2" id="KW-1185">Reference proteome</keyword>
<evidence type="ECO:0000313" key="1">
    <source>
        <dbReference type="EMBL" id="CAL4119911.1"/>
    </source>
</evidence>
<organism evidence="1 2">
    <name type="scientific">Meganyctiphanes norvegica</name>
    <name type="common">Northern krill</name>
    <name type="synonym">Thysanopoda norvegica</name>
    <dbReference type="NCBI Taxonomy" id="48144"/>
    <lineage>
        <taxon>Eukaryota</taxon>
        <taxon>Metazoa</taxon>
        <taxon>Ecdysozoa</taxon>
        <taxon>Arthropoda</taxon>
        <taxon>Crustacea</taxon>
        <taxon>Multicrustacea</taxon>
        <taxon>Malacostraca</taxon>
        <taxon>Eumalacostraca</taxon>
        <taxon>Eucarida</taxon>
        <taxon>Euphausiacea</taxon>
        <taxon>Euphausiidae</taxon>
        <taxon>Meganyctiphanes</taxon>
    </lineage>
</organism>
<dbReference type="EMBL" id="CAXKWB010017922">
    <property type="protein sequence ID" value="CAL4119911.1"/>
    <property type="molecule type" value="Genomic_DNA"/>
</dbReference>
<reference evidence="1 2" key="1">
    <citation type="submission" date="2024-05" db="EMBL/GenBank/DDBJ databases">
        <authorList>
            <person name="Wallberg A."/>
        </authorList>
    </citation>
    <scope>NUCLEOTIDE SEQUENCE [LARGE SCALE GENOMIC DNA]</scope>
</reference>